<keyword evidence="2" id="KW-1185">Reference proteome</keyword>
<protein>
    <submittedName>
        <fullName evidence="1">Uncharacterized protein</fullName>
    </submittedName>
</protein>
<organism evidence="1 2">
    <name type="scientific">Knipowitschia caucasica</name>
    <name type="common">Caucasian dwarf goby</name>
    <name type="synonym">Pomatoschistus caucasicus</name>
    <dbReference type="NCBI Taxonomy" id="637954"/>
    <lineage>
        <taxon>Eukaryota</taxon>
        <taxon>Metazoa</taxon>
        <taxon>Chordata</taxon>
        <taxon>Craniata</taxon>
        <taxon>Vertebrata</taxon>
        <taxon>Euteleostomi</taxon>
        <taxon>Actinopterygii</taxon>
        <taxon>Neopterygii</taxon>
        <taxon>Teleostei</taxon>
        <taxon>Neoteleostei</taxon>
        <taxon>Acanthomorphata</taxon>
        <taxon>Gobiaria</taxon>
        <taxon>Gobiiformes</taxon>
        <taxon>Gobioidei</taxon>
        <taxon>Gobiidae</taxon>
        <taxon>Gobiinae</taxon>
        <taxon>Knipowitschia</taxon>
    </lineage>
</organism>
<reference evidence="1 2" key="1">
    <citation type="submission" date="2024-04" db="EMBL/GenBank/DDBJ databases">
        <authorList>
            <person name="Waldvogel A.-M."/>
            <person name="Schoenle A."/>
        </authorList>
    </citation>
    <scope>NUCLEOTIDE SEQUENCE [LARGE SCALE GENOMIC DNA]</scope>
</reference>
<sequence length="92" mass="10796">MHVTKKLQFEHETVLVAHLQLPPSPKRASKVLKLNLAEWRMACRCLRPFKKTNSMRGTSSSTRVKPSSFLENWMLRVQIDALWRLEMLTFIT</sequence>
<name>A0AAV2JT34_KNICA</name>
<dbReference type="Proteomes" id="UP001497482">
    <property type="component" value="Chromosome 14"/>
</dbReference>
<gene>
    <name evidence="1" type="ORF">KC01_LOCUS10848</name>
</gene>
<dbReference type="EMBL" id="OZ035836">
    <property type="protein sequence ID" value="CAL1579903.1"/>
    <property type="molecule type" value="Genomic_DNA"/>
</dbReference>
<accession>A0AAV2JT34</accession>
<evidence type="ECO:0000313" key="1">
    <source>
        <dbReference type="EMBL" id="CAL1579903.1"/>
    </source>
</evidence>
<dbReference type="AlphaFoldDB" id="A0AAV2JT34"/>
<proteinExistence type="predicted"/>
<evidence type="ECO:0000313" key="2">
    <source>
        <dbReference type="Proteomes" id="UP001497482"/>
    </source>
</evidence>